<name>A0A8S1GZV2_9PELO</name>
<keyword evidence="8 10" id="KW-0472">Membrane</keyword>
<keyword evidence="6 10" id="KW-1133">Transmembrane helix</keyword>
<evidence type="ECO:0000256" key="6">
    <source>
        <dbReference type="ARBA" id="ARBA00022989"/>
    </source>
</evidence>
<dbReference type="InterPro" id="IPR010548">
    <property type="entry name" value="BNIP3"/>
</dbReference>
<dbReference type="OrthoDB" id="5857140at2759"/>
<protein>
    <recommendedName>
        <fullName evidence="13">BNIP3-like protein</fullName>
    </recommendedName>
</protein>
<dbReference type="AlphaFoldDB" id="A0A8S1GZV2"/>
<evidence type="ECO:0000256" key="7">
    <source>
        <dbReference type="ARBA" id="ARBA00023128"/>
    </source>
</evidence>
<keyword evidence="7" id="KW-0496">Mitochondrion</keyword>
<keyword evidence="12" id="KW-1185">Reference proteome</keyword>
<feature type="transmembrane region" description="Helical" evidence="10">
    <location>
        <begin position="163"/>
        <end position="186"/>
    </location>
</feature>
<gene>
    <name evidence="11" type="ORF">CAUJ_LOCUS4760</name>
</gene>
<keyword evidence="5" id="KW-0053">Apoptosis</keyword>
<dbReference type="EMBL" id="CAJGYM010000009">
    <property type="protein sequence ID" value="CAD6188841.1"/>
    <property type="molecule type" value="Genomic_DNA"/>
</dbReference>
<reference evidence="11" key="1">
    <citation type="submission" date="2020-10" db="EMBL/GenBank/DDBJ databases">
        <authorList>
            <person name="Kikuchi T."/>
        </authorList>
    </citation>
    <scope>NUCLEOTIDE SEQUENCE</scope>
    <source>
        <strain evidence="11">NKZ352</strain>
    </source>
</reference>
<evidence type="ECO:0000256" key="1">
    <source>
        <dbReference type="ARBA" id="ARBA00004167"/>
    </source>
</evidence>
<evidence type="ECO:0000256" key="8">
    <source>
        <dbReference type="ARBA" id="ARBA00023136"/>
    </source>
</evidence>
<dbReference type="GO" id="GO:0043065">
    <property type="term" value="P:positive regulation of apoptotic process"/>
    <property type="evidence" value="ECO:0007669"/>
    <property type="project" value="InterPro"/>
</dbReference>
<feature type="region of interest" description="Disordered" evidence="9">
    <location>
        <begin position="1"/>
        <end position="37"/>
    </location>
</feature>
<accession>A0A8S1GZV2</accession>
<comment type="caution">
    <text evidence="11">The sequence shown here is derived from an EMBL/GenBank/DDBJ whole genome shotgun (WGS) entry which is preliminary data.</text>
</comment>
<evidence type="ECO:0000256" key="3">
    <source>
        <dbReference type="ARBA" id="ARBA00007710"/>
    </source>
</evidence>
<sequence length="195" mass="22223">MSSFFDFSKSKQDVRKRVGMPAKIEESLEEEDDSVPGLSESWVELAPPSRGSLCSSVDASLVLVEDFRDKDSRLSPVSVQSPHMEFDNLEQVKYKLVREMLPPGRNTDWYWDWSSRPEAFFQKIQRGIRRQYGSNLTTPPNSPEPPQHFSAYVEAESLFSARVMFGFLVSNIFTFVVGAALGFAVCKKFSKHRQI</sequence>
<comment type="subcellular location">
    <subcellularLocation>
        <location evidence="1">Membrane</location>
        <topology evidence="1">Single-pass membrane protein</topology>
    </subcellularLocation>
    <subcellularLocation>
        <location evidence="2">Mitochondrion membrane</location>
    </subcellularLocation>
</comment>
<comment type="similarity">
    <text evidence="3">Belongs to the NIP3 family.</text>
</comment>
<keyword evidence="4 10" id="KW-0812">Transmembrane</keyword>
<evidence type="ECO:0000313" key="12">
    <source>
        <dbReference type="Proteomes" id="UP000835052"/>
    </source>
</evidence>
<organism evidence="11 12">
    <name type="scientific">Caenorhabditis auriculariae</name>
    <dbReference type="NCBI Taxonomy" id="2777116"/>
    <lineage>
        <taxon>Eukaryota</taxon>
        <taxon>Metazoa</taxon>
        <taxon>Ecdysozoa</taxon>
        <taxon>Nematoda</taxon>
        <taxon>Chromadorea</taxon>
        <taxon>Rhabditida</taxon>
        <taxon>Rhabditina</taxon>
        <taxon>Rhabditomorpha</taxon>
        <taxon>Rhabditoidea</taxon>
        <taxon>Rhabditidae</taxon>
        <taxon>Peloderinae</taxon>
        <taxon>Caenorhabditis</taxon>
    </lineage>
</organism>
<proteinExistence type="inferred from homology"/>
<dbReference type="GO" id="GO:0005741">
    <property type="term" value="C:mitochondrial outer membrane"/>
    <property type="evidence" value="ECO:0007669"/>
    <property type="project" value="TreeGrafter"/>
</dbReference>
<dbReference type="GO" id="GO:0097345">
    <property type="term" value="P:mitochondrial outer membrane permeabilization"/>
    <property type="evidence" value="ECO:0007669"/>
    <property type="project" value="TreeGrafter"/>
</dbReference>
<evidence type="ECO:0000256" key="9">
    <source>
        <dbReference type="SAM" id="MobiDB-lite"/>
    </source>
</evidence>
<dbReference type="GO" id="GO:0042802">
    <property type="term" value="F:identical protein binding"/>
    <property type="evidence" value="ECO:0007669"/>
    <property type="project" value="UniProtKB-ARBA"/>
</dbReference>
<evidence type="ECO:0008006" key="13">
    <source>
        <dbReference type="Google" id="ProtNLM"/>
    </source>
</evidence>
<evidence type="ECO:0000256" key="4">
    <source>
        <dbReference type="ARBA" id="ARBA00022692"/>
    </source>
</evidence>
<evidence type="ECO:0000256" key="5">
    <source>
        <dbReference type="ARBA" id="ARBA00022703"/>
    </source>
</evidence>
<dbReference type="PANTHER" id="PTHR15186">
    <property type="entry name" value="RE48077P"/>
    <property type="match status" value="1"/>
</dbReference>
<evidence type="ECO:0000313" key="11">
    <source>
        <dbReference type="EMBL" id="CAD6188841.1"/>
    </source>
</evidence>
<dbReference type="PANTHER" id="PTHR15186:SF5">
    <property type="entry name" value="BNIP3, ISOFORM A"/>
    <property type="match status" value="1"/>
</dbReference>
<dbReference type="Proteomes" id="UP000835052">
    <property type="component" value="Unassembled WGS sequence"/>
</dbReference>
<evidence type="ECO:0000256" key="10">
    <source>
        <dbReference type="SAM" id="Phobius"/>
    </source>
</evidence>
<evidence type="ECO:0000256" key="2">
    <source>
        <dbReference type="ARBA" id="ARBA00004325"/>
    </source>
</evidence>
<dbReference type="GO" id="GO:0005634">
    <property type="term" value="C:nucleus"/>
    <property type="evidence" value="ECO:0007669"/>
    <property type="project" value="TreeGrafter"/>
</dbReference>